<dbReference type="EMBL" id="POTY01000006">
    <property type="protein sequence ID" value="PZG23882.1"/>
    <property type="molecule type" value="Genomic_DNA"/>
</dbReference>
<dbReference type="InterPro" id="IPR051495">
    <property type="entry name" value="Epithelial_Barrier/Signaling"/>
</dbReference>
<feature type="region of interest" description="Disordered" evidence="1">
    <location>
        <begin position="303"/>
        <end position="339"/>
    </location>
</feature>
<dbReference type="Gene3D" id="2.60.120.380">
    <property type="match status" value="1"/>
</dbReference>
<dbReference type="PANTHER" id="PTHR13802:SF52">
    <property type="entry name" value="MUCIN-4"/>
    <property type="match status" value="1"/>
</dbReference>
<evidence type="ECO:0000256" key="3">
    <source>
        <dbReference type="SAM" id="SignalP"/>
    </source>
</evidence>
<feature type="domain" description="VWFD" evidence="4">
    <location>
        <begin position="437"/>
        <end position="632"/>
    </location>
</feature>
<evidence type="ECO:0000256" key="2">
    <source>
        <dbReference type="SAM" id="Phobius"/>
    </source>
</evidence>
<organism evidence="5 6">
    <name type="scientific">Micromonospora craterilacus</name>
    <dbReference type="NCBI Taxonomy" id="1655439"/>
    <lineage>
        <taxon>Bacteria</taxon>
        <taxon>Bacillati</taxon>
        <taxon>Actinomycetota</taxon>
        <taxon>Actinomycetes</taxon>
        <taxon>Micromonosporales</taxon>
        <taxon>Micromonosporaceae</taxon>
        <taxon>Micromonospora</taxon>
    </lineage>
</organism>
<evidence type="ECO:0000259" key="4">
    <source>
        <dbReference type="PROSITE" id="PS51233"/>
    </source>
</evidence>
<dbReference type="InterPro" id="IPR001846">
    <property type="entry name" value="VWF_type-D"/>
</dbReference>
<evidence type="ECO:0000313" key="6">
    <source>
        <dbReference type="Proteomes" id="UP000248924"/>
    </source>
</evidence>
<evidence type="ECO:0000313" key="5">
    <source>
        <dbReference type="EMBL" id="PZG23882.1"/>
    </source>
</evidence>
<keyword evidence="2" id="KW-0472">Membrane</keyword>
<accession>A0A2W2EHV8</accession>
<reference evidence="5 6" key="1">
    <citation type="submission" date="2018-01" db="EMBL/GenBank/DDBJ databases">
        <title>Draft genome sequence of Jishengella sp. NA12.</title>
        <authorList>
            <person name="Sahin N."/>
            <person name="Ay H."/>
            <person name="Saygin H."/>
        </authorList>
    </citation>
    <scope>NUCLEOTIDE SEQUENCE [LARGE SCALE GENOMIC DNA]</scope>
    <source>
        <strain evidence="5 6">NA12</strain>
    </source>
</reference>
<dbReference type="OrthoDB" id="574668at2"/>
<protein>
    <recommendedName>
        <fullName evidence="4">VWFD domain-containing protein</fullName>
    </recommendedName>
</protein>
<sequence>MSWMVRFAAGLAVLLTALVAGAANAAAAPADGGLGLALRPERAQHRSGEQVRLEFTVTNTTTSACALATQAAGTVQVTAVRRDGRELTPVLARSFHDDGIAAVATAGLTTVEPGASASVVLTGVRVHDGGGAGDVVLRSVAATADGSGLATLWPVGEPGRYEVTAGYVTLPVTGAVNLCPGATALRTVTFTVGDAGPPGQRRVWLAGGALLVLLVAVLVVLLLVRRRRPTAAAVALLLVAVGALVGSGPRPARADYTVDPTAGVPVSGVDFQAAVDGCLAGFAAAGGDPSGLLPRLRDKKSPKVRIIPTPGGSGAFETPDSTDGKGSSTVTWNPTSVEPYGDGVVRDPCAALYHELNHADDISRDAVPQGECGSTGIRTAEVKATLAENRYRAAKGLPPRTEYDGKPLPKSLDECKKPAKKTPPAKGPVKLCEEGAACGGSNGDPHLVTFDRVAYDFQAVGEFVLVASTGGDPLEVQVRQAPMTGTRTASVNSAVAFRLGAHRVALTLTDGGTRVHVDGAPLATPAQRTDLAGGGSLTRRPSDTGPADGYDVAWPDGSAAAVDQIGRYGYRLLIRLAESRAGKVRGLLGDFDGDPADDIAPATGAALAQPVPFAQLYPAYADSWRITMDRSLFHYDDGQDTGTFTDRAFPEREMTVADLDPARRAAAEQVCRWAGVTSPAQLAECVFDVGVSGRPEFAVAGATTERVAPPAGTPITAVPAATATLTPGGAPLTFTGRAGDAVFVDATAPGIADRCSPYQLVEPGGREIASGCNINGAGYVDRVDLTTTGTYALRVSAAPGDTGRATVRVYTARDNGGTLQPNGPAVTATVDQPGARARYRFTGQAGERVYVEVPESTLTDQCSTLQLRDADGQLLRSGCVVNGTGEIDGTLLPADGTYTVLVDPTERTTGTVTLRLVSGRDRDATIAVGGPPVVAVVDRPGAVTGYRFNAAAGISVTLTATASTLPDLCGLLVLRAPDGGTVATGCVVNGTGGIAPTTLPVAGTWTVLVDPSGPATGQVTLTLQR</sequence>
<feature type="transmembrane region" description="Helical" evidence="2">
    <location>
        <begin position="203"/>
        <end position="224"/>
    </location>
</feature>
<keyword evidence="6" id="KW-1185">Reference proteome</keyword>
<comment type="caution">
    <text evidence="5">The sequence shown here is derived from an EMBL/GenBank/DDBJ whole genome shotgun (WGS) entry which is preliminary data.</text>
</comment>
<dbReference type="Proteomes" id="UP000248924">
    <property type="component" value="Unassembled WGS sequence"/>
</dbReference>
<keyword evidence="3" id="KW-0732">Signal</keyword>
<dbReference type="PROSITE" id="PS51233">
    <property type="entry name" value="VWFD"/>
    <property type="match status" value="1"/>
</dbReference>
<feature type="signal peptide" evidence="3">
    <location>
        <begin position="1"/>
        <end position="22"/>
    </location>
</feature>
<dbReference type="RefSeq" id="WP_111212079.1">
    <property type="nucleotide sequence ID" value="NZ_POTY01000006.1"/>
</dbReference>
<name>A0A2W2EHV8_9ACTN</name>
<feature type="compositionally biased region" description="Basic and acidic residues" evidence="1">
    <location>
        <begin position="401"/>
        <end position="417"/>
    </location>
</feature>
<keyword evidence="2" id="KW-1133">Transmembrane helix</keyword>
<evidence type="ECO:0000256" key="1">
    <source>
        <dbReference type="SAM" id="MobiDB-lite"/>
    </source>
</evidence>
<keyword evidence="2" id="KW-0812">Transmembrane</keyword>
<proteinExistence type="predicted"/>
<feature type="transmembrane region" description="Helical" evidence="2">
    <location>
        <begin position="231"/>
        <end position="248"/>
    </location>
</feature>
<gene>
    <name evidence="5" type="ORF">C1I95_02355</name>
</gene>
<feature type="region of interest" description="Disordered" evidence="1">
    <location>
        <begin position="397"/>
        <end position="426"/>
    </location>
</feature>
<feature type="compositionally biased region" description="Polar residues" evidence="1">
    <location>
        <begin position="319"/>
        <end position="336"/>
    </location>
</feature>
<feature type="chain" id="PRO_5039648672" description="VWFD domain-containing protein" evidence="3">
    <location>
        <begin position="23"/>
        <end position="1025"/>
    </location>
</feature>
<feature type="region of interest" description="Disordered" evidence="1">
    <location>
        <begin position="525"/>
        <end position="549"/>
    </location>
</feature>
<dbReference type="Pfam" id="PF00094">
    <property type="entry name" value="VWD"/>
    <property type="match status" value="1"/>
</dbReference>
<dbReference type="PANTHER" id="PTHR13802">
    <property type="entry name" value="MUCIN 4-RELATED"/>
    <property type="match status" value="1"/>
</dbReference>
<dbReference type="SMART" id="SM00216">
    <property type="entry name" value="VWD"/>
    <property type="match status" value="1"/>
</dbReference>
<dbReference type="AlphaFoldDB" id="A0A2W2EHV8"/>